<proteinExistence type="predicted"/>
<dbReference type="Gene3D" id="3.60.10.10">
    <property type="entry name" value="Endonuclease/exonuclease/phosphatase"/>
    <property type="match status" value="1"/>
</dbReference>
<keyword evidence="3" id="KW-1185">Reference proteome</keyword>
<evidence type="ECO:0000313" key="3">
    <source>
        <dbReference type="Proteomes" id="UP000435187"/>
    </source>
</evidence>
<reference evidence="2 3" key="1">
    <citation type="submission" date="2019-10" db="EMBL/GenBank/DDBJ databases">
        <title>Gracilibacillus salitolerans sp. nov., a moderate halophile isolated from a saline soil in northwest China.</title>
        <authorList>
            <person name="Gan L."/>
        </authorList>
    </citation>
    <scope>NUCLEOTIDE SEQUENCE [LARGE SCALE GENOMIC DNA]</scope>
    <source>
        <strain evidence="2 3">TP2-8</strain>
    </source>
</reference>
<keyword evidence="2" id="KW-0255">Endonuclease</keyword>
<dbReference type="RefSeq" id="WP_153836465.1">
    <property type="nucleotide sequence ID" value="NZ_JBHUMW010000014.1"/>
</dbReference>
<organism evidence="2 3">
    <name type="scientific">Gracilibacillus thailandensis</name>
    <dbReference type="NCBI Taxonomy" id="563735"/>
    <lineage>
        <taxon>Bacteria</taxon>
        <taxon>Bacillati</taxon>
        <taxon>Bacillota</taxon>
        <taxon>Bacilli</taxon>
        <taxon>Bacillales</taxon>
        <taxon>Bacillaceae</taxon>
        <taxon>Gracilibacillus</taxon>
    </lineage>
</organism>
<dbReference type="Pfam" id="PF03372">
    <property type="entry name" value="Exo_endo_phos"/>
    <property type="match status" value="1"/>
</dbReference>
<gene>
    <name evidence="2" type="ORF">GH885_16570</name>
</gene>
<dbReference type="InterPro" id="IPR005135">
    <property type="entry name" value="Endo/exonuclease/phosphatase"/>
</dbReference>
<keyword evidence="2" id="KW-0540">Nuclease</keyword>
<dbReference type="InterPro" id="IPR036691">
    <property type="entry name" value="Endo/exonu/phosph_ase_sf"/>
</dbReference>
<dbReference type="GO" id="GO:0006506">
    <property type="term" value="P:GPI anchor biosynthetic process"/>
    <property type="evidence" value="ECO:0007669"/>
    <property type="project" value="TreeGrafter"/>
</dbReference>
<name>A0A6N7R402_9BACI</name>
<keyword evidence="2" id="KW-0378">Hydrolase</keyword>
<evidence type="ECO:0000313" key="2">
    <source>
        <dbReference type="EMBL" id="MRI67936.1"/>
    </source>
</evidence>
<dbReference type="InterPro" id="IPR051916">
    <property type="entry name" value="GPI-anchor_lipid_remodeler"/>
</dbReference>
<dbReference type="GO" id="GO:0016020">
    <property type="term" value="C:membrane"/>
    <property type="evidence" value="ECO:0007669"/>
    <property type="project" value="GOC"/>
</dbReference>
<dbReference type="EMBL" id="WJEE01000045">
    <property type="protein sequence ID" value="MRI67936.1"/>
    <property type="molecule type" value="Genomic_DNA"/>
</dbReference>
<dbReference type="Proteomes" id="UP000435187">
    <property type="component" value="Unassembled WGS sequence"/>
</dbReference>
<sequence length="238" mass="27844">MHIKVMTYNIHHGKGLDKKVNLDRICKIIADSNADIIGLNEVDRYFSERSHFQDQMEYLTKELKYYGAFSPALSLQPRSKYLTRQYGNGILSRFPIYTPKSYLFNHRLCMTEDRSILEATISLDNKWVHFYVTHLSLNPSLHRQQSDFLITKAKRPTVIIGDWNMKAHSKRWKRVVKVYNDVWDSIANQDGLTYPSKNPRKRLDYIFVSRDFTILDVQVNDSIPIASDHLPFVSTLSI</sequence>
<dbReference type="PANTHER" id="PTHR14859">
    <property type="entry name" value="CALCOFLUOR WHITE HYPERSENSITIVE PROTEIN PRECURSOR"/>
    <property type="match status" value="1"/>
</dbReference>
<evidence type="ECO:0000259" key="1">
    <source>
        <dbReference type="Pfam" id="PF03372"/>
    </source>
</evidence>
<dbReference type="SUPFAM" id="SSF56219">
    <property type="entry name" value="DNase I-like"/>
    <property type="match status" value="1"/>
</dbReference>
<dbReference type="GO" id="GO:0004519">
    <property type="term" value="F:endonuclease activity"/>
    <property type="evidence" value="ECO:0007669"/>
    <property type="project" value="UniProtKB-KW"/>
</dbReference>
<comment type="caution">
    <text evidence="2">The sequence shown here is derived from an EMBL/GenBank/DDBJ whole genome shotgun (WGS) entry which is preliminary data.</text>
</comment>
<protein>
    <submittedName>
        <fullName evidence="2">Endonuclease</fullName>
    </submittedName>
</protein>
<accession>A0A6N7R402</accession>
<dbReference type="AlphaFoldDB" id="A0A6N7R402"/>
<dbReference type="PANTHER" id="PTHR14859:SF1">
    <property type="entry name" value="PGAP2-INTERACTING PROTEIN"/>
    <property type="match status" value="1"/>
</dbReference>
<feature type="domain" description="Endonuclease/exonuclease/phosphatase" evidence="1">
    <location>
        <begin position="6"/>
        <end position="229"/>
    </location>
</feature>